<feature type="compositionally biased region" description="Polar residues" evidence="6">
    <location>
        <begin position="1574"/>
        <end position="1590"/>
    </location>
</feature>
<feature type="region of interest" description="Disordered" evidence="6">
    <location>
        <begin position="1546"/>
        <end position="1590"/>
    </location>
</feature>
<feature type="compositionally biased region" description="Polar residues" evidence="6">
    <location>
        <begin position="877"/>
        <end position="889"/>
    </location>
</feature>
<evidence type="ECO:0000256" key="6">
    <source>
        <dbReference type="SAM" id="MobiDB-lite"/>
    </source>
</evidence>
<feature type="compositionally biased region" description="Polar residues" evidence="6">
    <location>
        <begin position="36"/>
        <end position="51"/>
    </location>
</feature>
<feature type="compositionally biased region" description="Gly residues" evidence="6">
    <location>
        <begin position="599"/>
        <end position="609"/>
    </location>
</feature>
<evidence type="ECO:0000256" key="4">
    <source>
        <dbReference type="ARBA" id="ARBA00023161"/>
    </source>
</evidence>
<feature type="domain" description="PIN" evidence="7">
    <location>
        <begin position="1639"/>
        <end position="1807"/>
    </location>
</feature>
<proteinExistence type="predicted"/>
<dbReference type="SUPFAM" id="SSF88723">
    <property type="entry name" value="PIN domain-like"/>
    <property type="match status" value="1"/>
</dbReference>
<dbReference type="Gene3D" id="3.40.50.1010">
    <property type="entry name" value="5'-nuclease"/>
    <property type="match status" value="1"/>
</dbReference>
<dbReference type="GO" id="GO:0070034">
    <property type="term" value="F:telomerase RNA binding"/>
    <property type="evidence" value="ECO:0007669"/>
    <property type="project" value="TreeGrafter"/>
</dbReference>
<feature type="compositionally biased region" description="Low complexity" evidence="6">
    <location>
        <begin position="790"/>
        <end position="804"/>
    </location>
</feature>
<feature type="compositionally biased region" description="Gly residues" evidence="6">
    <location>
        <begin position="8"/>
        <end position="21"/>
    </location>
</feature>
<feature type="compositionally biased region" description="Pro residues" evidence="6">
    <location>
        <begin position="774"/>
        <end position="789"/>
    </location>
</feature>
<dbReference type="InterPro" id="IPR019458">
    <property type="entry name" value="Est1-like_N"/>
</dbReference>
<feature type="compositionally biased region" description="Polar residues" evidence="6">
    <location>
        <begin position="511"/>
        <end position="551"/>
    </location>
</feature>
<keyword evidence="3" id="KW-0963">Cytoplasm</keyword>
<feature type="region of interest" description="Disordered" evidence="6">
    <location>
        <begin position="1"/>
        <end position="916"/>
    </location>
</feature>
<feature type="compositionally biased region" description="Low complexity" evidence="6">
    <location>
        <begin position="338"/>
        <end position="357"/>
    </location>
</feature>
<dbReference type="EMBL" id="HBUF01346667">
    <property type="protein sequence ID" value="CAG6710079.1"/>
    <property type="molecule type" value="Transcribed_RNA"/>
</dbReference>
<feature type="compositionally biased region" description="Low complexity" evidence="6">
    <location>
        <begin position="73"/>
        <end position="89"/>
    </location>
</feature>
<feature type="compositionally biased region" description="Polar residues" evidence="6">
    <location>
        <begin position="303"/>
        <end position="324"/>
    </location>
</feature>
<feature type="compositionally biased region" description="Low complexity" evidence="6">
    <location>
        <begin position="733"/>
        <end position="745"/>
    </location>
</feature>
<feature type="compositionally biased region" description="Pro residues" evidence="6">
    <location>
        <begin position="805"/>
        <end position="816"/>
    </location>
</feature>
<feature type="compositionally biased region" description="Polar residues" evidence="6">
    <location>
        <begin position="374"/>
        <end position="395"/>
    </location>
</feature>
<feature type="compositionally biased region" description="Basic and acidic residues" evidence="6">
    <location>
        <begin position="358"/>
        <end position="371"/>
    </location>
</feature>
<keyword evidence="4" id="KW-0866">Nonsense-mediated mRNA decay</keyword>
<feature type="compositionally biased region" description="Gly residues" evidence="6">
    <location>
        <begin position="618"/>
        <end position="627"/>
    </location>
</feature>
<sequence>MCEKGNGREGGGGGGGGGRGGSYHQSDSHYSSSQDIASQDNTNKYSSSDSLQRAGGGGHSIRGYRGSQSDMGRVNSNNRPRNINSNNRYNDNRFGQDERSGSYGKDNQQDRYNSTRRNSGAQQYNNNRYPTKHPSQDHQAQQSGTGEHYESNDPPPPDTYENYAPSTQDNVNQLSEQLNSTHLSESEQRNTQRSDSITEDTTADTSEGGQGGVNWSGLDWTEDVDEDLWVAATGTNEQDTGRSDHPSPPSESYSTSSKQYSPPPPSTTPSAPTHSHPGGTHTSDNTQSTADKDWRGGGRGLTDSESNSSGWSSRQNQNWGRQSTRGGRDDLNDRDRGGSYYRNQQQQQQNYNSSSRDQYLDYNDRYGEPKRKPYNSNSNTLPSINRGGRNQFQNSYRDEVPPRFRKKQEEGTNNNHQQHHQRSNPQPPSSYSSRQPPPGPSSESSYHSIGTYSDCQWSGEPLEVRGQYPRHHQYQDSNQFNSLPPPGKSNRYNEGPPRGDYRGAGGRRYSTYETDSSEYTHQGRSTSTLELDQQPQSLPASVNTAATTTGKQHSEEKVKFSWSEEVEHEAKLEKLQSALQVPDSTSHHRVGGDRDRRGGGGGGGRGRGMGGERERAARGGGFGGGGGQRRERDGDRDRGFDKHSRSSSRSRRRRRKRSYLQNFTTTGSSQGSRRRSISRDTVDTNMSSTTNRSTRSRKNSDRSSVTSDNWRDRAQHYEHSRSSEVANWRERSNPTTTTTSSSNSDTRNRAAVLKSSSSTSSSGRDKDPPLSWRQPPPQIISEEPGPPQTGPRHSPGPSSHSCTPPSHPLPPSPSPSPAGLIKIPSQDSPLLCYPNPNQSYPSSQSGYGPSKDYPNQSSANYASSSSSRNANAYVSSEYPNSSRTPQLYNPHNPAHPIPVHSSQVRPPAPCASSPNASSNRIEYLTVNGQLLLPPPESNAQTAIGSALPKQWYAKDMLTKHPRGKHLLTCVQANNEIVSILNTPGWIVNYERISTLRASIKDVLQWFVTSDMKFAQVENVETHLWKLAFYNVIEAVRNYPSQELSLKQLLNDIIEDSISYFEKLIVSIQERYKLDIDNFMEADVCSVKSTTGYALQCALKICIFLGDLCRYKVTFCKSTNYCLANAWYTKANQLNPRHGRPFHQLGLIAILERRQLDAIYNYARSLLTPNYLRSAHERLITIFDENRKKYETAYSSEQTANNVLLDQKRKETREYRREIWVHPEDNRSTRRNQLINDSDTAIEAEAFEKLAALEHVELTKQFTCSFLMVHGKLFSKTGLDTLTLISKQMLREFKLLLSQNGLNNRKLLQLLSINMFAIESTQLKDNKLGGENYKSLTQELALIVSLEMFFCLVHQANVLLVDNQPTQDAPITNLFLLNLLPSIKIWCDWFVCQTSIWNPPPSCSDYHIGSGDVWTELASFVNALLAIQFNVESLFVPSPECDELEALGRCVPSKSDDHPVSTEGVVQVRLPEDIMFIGYSPLSLISNIQDPMYTRVTNNLDVVHTCARLKIILFFGTEFLVGIDPPVLKLHKTESGQDEYISIVEIVSKEESDEGSGDEERGSFEFEEEIEETPKATSEAENGSRTSEMLPPDSQQVCFEYQELIAKREILNKQEEQCEMKKRILESHKKIRVQLEIRPHYLVPDTNCFIDYLSELKGLAHKKMVNQSAAVLKRNVFTILIPCIVYNELINISKSVKKSVQVVQNAKKALQFIQSETTSFKYVTTKGTFLSKKTFSMEEDDLLLKNDDKILETCVSLAKKNASAKKPHAFDKSAVESVRALGNPAVGDGLEIIFRDVVLLTEDRNLRLKALARDMPVTNINNFTKWYNVRPSS</sequence>
<dbReference type="GO" id="GO:0042162">
    <property type="term" value="F:telomeric DNA binding"/>
    <property type="evidence" value="ECO:0007669"/>
    <property type="project" value="TreeGrafter"/>
</dbReference>
<dbReference type="Gene3D" id="1.25.40.10">
    <property type="entry name" value="Tetratricopeptide repeat domain"/>
    <property type="match status" value="1"/>
</dbReference>
<feature type="compositionally biased region" description="Low complexity" evidence="6">
    <location>
        <begin position="22"/>
        <end position="35"/>
    </location>
</feature>
<dbReference type="InterPro" id="IPR029060">
    <property type="entry name" value="PIN-like_dom_sf"/>
</dbReference>
<dbReference type="GO" id="GO:0000184">
    <property type="term" value="P:nuclear-transcribed mRNA catabolic process, nonsense-mediated decay"/>
    <property type="evidence" value="ECO:0007669"/>
    <property type="project" value="UniProtKB-KW"/>
</dbReference>
<dbReference type="PANTHER" id="PTHR15696:SF0">
    <property type="entry name" value="TELOMERASE-BINDING PROTEIN EST1A"/>
    <property type="match status" value="1"/>
</dbReference>
<organism evidence="8">
    <name type="scientific">Cacopsylla melanoneura</name>
    <dbReference type="NCBI Taxonomy" id="428564"/>
    <lineage>
        <taxon>Eukaryota</taxon>
        <taxon>Metazoa</taxon>
        <taxon>Ecdysozoa</taxon>
        <taxon>Arthropoda</taxon>
        <taxon>Hexapoda</taxon>
        <taxon>Insecta</taxon>
        <taxon>Pterygota</taxon>
        <taxon>Neoptera</taxon>
        <taxon>Paraneoptera</taxon>
        <taxon>Hemiptera</taxon>
        <taxon>Sternorrhyncha</taxon>
        <taxon>Psylloidea</taxon>
        <taxon>Psyllidae</taxon>
        <taxon>Psyllinae</taxon>
        <taxon>Cacopsylla</taxon>
    </lineage>
</organism>
<evidence type="ECO:0000256" key="3">
    <source>
        <dbReference type="ARBA" id="ARBA00022490"/>
    </source>
</evidence>
<feature type="compositionally biased region" description="Low complexity" evidence="6">
    <location>
        <begin position="250"/>
        <end position="260"/>
    </location>
</feature>
<feature type="compositionally biased region" description="Basic and acidic residues" evidence="6">
    <location>
        <begin position="90"/>
        <end position="100"/>
    </location>
</feature>
<accession>A0A8D8UQL8</accession>
<feature type="compositionally biased region" description="Low complexity" evidence="6">
    <location>
        <begin position="268"/>
        <end position="277"/>
    </location>
</feature>
<comment type="subcellular location">
    <subcellularLocation>
        <location evidence="2">Cytoplasm</location>
    </subcellularLocation>
    <subcellularLocation>
        <location evidence="1">Nucleus</location>
    </subcellularLocation>
</comment>
<feature type="compositionally biased region" description="Basic residues" evidence="6">
    <location>
        <begin position="645"/>
        <end position="658"/>
    </location>
</feature>
<dbReference type="InterPro" id="IPR002716">
    <property type="entry name" value="PIN_dom"/>
</dbReference>
<protein>
    <submittedName>
        <fullName evidence="8">Telomerase-binding protein EST1A</fullName>
    </submittedName>
</protein>
<feature type="compositionally biased region" description="Basic and acidic residues" evidence="6">
    <location>
        <begin position="396"/>
        <end position="410"/>
    </location>
</feature>
<dbReference type="InterPro" id="IPR011990">
    <property type="entry name" value="TPR-like_helical_dom_sf"/>
</dbReference>
<dbReference type="EMBL" id="HBUF01346666">
    <property type="protein sequence ID" value="CAG6710077.1"/>
    <property type="molecule type" value="Transcribed_RNA"/>
</dbReference>
<feature type="compositionally biased region" description="Basic and acidic residues" evidence="6">
    <location>
        <begin position="628"/>
        <end position="644"/>
    </location>
</feature>
<dbReference type="InterPro" id="IPR018834">
    <property type="entry name" value="DNA/RNA-bd_Est1-type"/>
</dbReference>
<reference evidence="8" key="1">
    <citation type="submission" date="2021-05" db="EMBL/GenBank/DDBJ databases">
        <authorList>
            <person name="Alioto T."/>
            <person name="Alioto T."/>
            <person name="Gomez Garrido J."/>
        </authorList>
    </citation>
    <scope>NUCLEOTIDE SEQUENCE</scope>
</reference>
<dbReference type="PANTHER" id="PTHR15696">
    <property type="entry name" value="SMG-7 SUPPRESSOR WITH MORPHOLOGICAL EFFECT ON GENITALIA PROTEIN 7"/>
    <property type="match status" value="1"/>
</dbReference>
<evidence type="ECO:0000259" key="7">
    <source>
        <dbReference type="SMART" id="SM00670"/>
    </source>
</evidence>
<name>A0A8D8UQL8_9HEMI</name>
<feature type="compositionally biased region" description="Low complexity" evidence="6">
    <location>
        <begin position="834"/>
        <end position="876"/>
    </location>
</feature>
<feature type="compositionally biased region" description="Polar residues" evidence="6">
    <location>
        <begin position="164"/>
        <end position="183"/>
    </location>
</feature>
<evidence type="ECO:0000256" key="2">
    <source>
        <dbReference type="ARBA" id="ARBA00004496"/>
    </source>
</evidence>
<dbReference type="EMBL" id="HBUF01346662">
    <property type="protein sequence ID" value="CAG6710069.1"/>
    <property type="molecule type" value="Transcribed_RNA"/>
</dbReference>
<dbReference type="SMART" id="SM00670">
    <property type="entry name" value="PINc"/>
    <property type="match status" value="1"/>
</dbReference>
<evidence type="ECO:0000256" key="1">
    <source>
        <dbReference type="ARBA" id="ARBA00004123"/>
    </source>
</evidence>
<feature type="compositionally biased region" description="Basic and acidic residues" evidence="6">
    <location>
        <begin position="709"/>
        <end position="732"/>
    </location>
</feature>
<dbReference type="Pfam" id="PF10373">
    <property type="entry name" value="EST1_DNA_bind"/>
    <property type="match status" value="1"/>
</dbReference>
<evidence type="ECO:0000256" key="5">
    <source>
        <dbReference type="ARBA" id="ARBA00023242"/>
    </source>
</evidence>
<dbReference type="InterPro" id="IPR045153">
    <property type="entry name" value="Est1/Ebs1-like"/>
</dbReference>
<dbReference type="SUPFAM" id="SSF48452">
    <property type="entry name" value="TPR-like"/>
    <property type="match status" value="1"/>
</dbReference>
<keyword evidence="5" id="KW-0539">Nucleus</keyword>
<feature type="compositionally biased region" description="Polar residues" evidence="6">
    <location>
        <begin position="110"/>
        <end position="129"/>
    </location>
</feature>
<feature type="compositionally biased region" description="Basic and acidic residues" evidence="6">
    <location>
        <begin position="326"/>
        <end position="337"/>
    </location>
</feature>
<dbReference type="GO" id="GO:0005697">
    <property type="term" value="C:telomerase holoenzyme complex"/>
    <property type="evidence" value="ECO:0007669"/>
    <property type="project" value="TreeGrafter"/>
</dbReference>
<feature type="compositionally biased region" description="Low complexity" evidence="6">
    <location>
        <begin position="684"/>
        <end position="693"/>
    </location>
</feature>
<evidence type="ECO:0000313" key="8">
    <source>
        <dbReference type="EMBL" id="CAG6710079.1"/>
    </source>
</evidence>
<dbReference type="GO" id="GO:0005737">
    <property type="term" value="C:cytoplasm"/>
    <property type="evidence" value="ECO:0007669"/>
    <property type="project" value="UniProtKB-SubCell"/>
</dbReference>
<dbReference type="Pfam" id="PF10374">
    <property type="entry name" value="EST1"/>
    <property type="match status" value="1"/>
</dbReference>
<feature type="compositionally biased region" description="Polar residues" evidence="6">
    <location>
        <begin position="280"/>
        <end position="289"/>
    </location>
</feature>
<dbReference type="Pfam" id="PF13638">
    <property type="entry name" value="PIN_4"/>
    <property type="match status" value="1"/>
</dbReference>